<feature type="signal peptide" evidence="1">
    <location>
        <begin position="1"/>
        <end position="20"/>
    </location>
</feature>
<evidence type="ECO:0000313" key="4">
    <source>
        <dbReference type="Proteomes" id="UP000326570"/>
    </source>
</evidence>
<dbReference type="InterPro" id="IPR015943">
    <property type="entry name" value="WD40/YVTN_repeat-like_dom_sf"/>
</dbReference>
<proteinExistence type="predicted"/>
<dbReference type="InterPro" id="IPR026444">
    <property type="entry name" value="Secre_tail"/>
</dbReference>
<comment type="caution">
    <text evidence="3">The sequence shown here is derived from an EMBL/GenBank/DDBJ whole genome shotgun (WGS) entry which is preliminary data.</text>
</comment>
<evidence type="ECO:0000256" key="1">
    <source>
        <dbReference type="SAM" id="SignalP"/>
    </source>
</evidence>
<dbReference type="RefSeq" id="WP_150903985.1">
    <property type="nucleotide sequence ID" value="NZ_VTWT01000005.1"/>
</dbReference>
<organism evidence="3 4">
    <name type="scientific">Adhaeribacter soli</name>
    <dbReference type="NCBI Taxonomy" id="2607655"/>
    <lineage>
        <taxon>Bacteria</taxon>
        <taxon>Pseudomonadati</taxon>
        <taxon>Bacteroidota</taxon>
        <taxon>Cytophagia</taxon>
        <taxon>Cytophagales</taxon>
        <taxon>Hymenobacteraceae</taxon>
        <taxon>Adhaeribacter</taxon>
    </lineage>
</organism>
<dbReference type="PANTHER" id="PTHR42754">
    <property type="entry name" value="ENDOGLUCANASE"/>
    <property type="match status" value="1"/>
</dbReference>
<dbReference type="EMBL" id="VTWT01000005">
    <property type="protein sequence ID" value="KAA9333819.1"/>
    <property type="molecule type" value="Genomic_DNA"/>
</dbReference>
<evidence type="ECO:0000259" key="2">
    <source>
        <dbReference type="Pfam" id="PF18962"/>
    </source>
</evidence>
<evidence type="ECO:0000313" key="3">
    <source>
        <dbReference type="EMBL" id="KAA9333819.1"/>
    </source>
</evidence>
<dbReference type="Pfam" id="PF18962">
    <property type="entry name" value="Por_Secre_tail"/>
    <property type="match status" value="1"/>
</dbReference>
<feature type="chain" id="PRO_5024926526" evidence="1">
    <location>
        <begin position="21"/>
        <end position="449"/>
    </location>
</feature>
<feature type="domain" description="Secretion system C-terminal sorting" evidence="2">
    <location>
        <begin position="376"/>
        <end position="447"/>
    </location>
</feature>
<dbReference type="Proteomes" id="UP000326570">
    <property type="component" value="Unassembled WGS sequence"/>
</dbReference>
<dbReference type="NCBIfam" id="TIGR04183">
    <property type="entry name" value="Por_Secre_tail"/>
    <property type="match status" value="1"/>
</dbReference>
<sequence length="449" mass="49612">MKTPLLAFLALLLFSVSAPAQVLWSKTYGTPTGVHLMNKMTPLQNGGYLLAGVRAGYTYIVRTDTNGDTTWTRSYLLTGFQFAPANDVAEDTDGNLIVIGSGHKGNTSNYDGFIMKLKPNGDTLWTKQVISPQADSYGNVIIANDGNYLVTVVVNNLAYLQKLSKGGNVLWTRSYMFSTTEQGGPGAPVALGNGYFIFIYSGYQTAQVRTTRIDESGNEMFSHLNYAWGIYDAVKDPANNMLVCGAARLFKMNPQGDTLWSIRPRINMQDISIMSAKPTQDGNYIAVFDRSNGMDGDVGLMKVAPDGTVLKDTVLYRFGYYENSKSIVVDANGDYIFSGYAQIIPGQHNFFLAKHHKWNHALGLKDDRELASSLKLYPNPAQQQIALELEKPFSGALRLYNLQGQKIWQQTVVKTTKKVVPLNNLPQGIYLLQGIAEDGTQFSRKVVKK</sequence>
<dbReference type="InterPro" id="IPR011047">
    <property type="entry name" value="Quinoprotein_ADH-like_sf"/>
</dbReference>
<accession>A0A5N1IZ97</accession>
<dbReference type="AlphaFoldDB" id="A0A5N1IZ97"/>
<dbReference type="PANTHER" id="PTHR42754:SF1">
    <property type="entry name" value="LIPOPROTEIN"/>
    <property type="match status" value="1"/>
</dbReference>
<keyword evidence="4" id="KW-1185">Reference proteome</keyword>
<name>A0A5N1IZ97_9BACT</name>
<protein>
    <submittedName>
        <fullName evidence="3">T9SS type A sorting domain-containing protein</fullName>
    </submittedName>
</protein>
<reference evidence="3 4" key="1">
    <citation type="submission" date="2019-09" db="EMBL/GenBank/DDBJ databases">
        <title>Genome sequence of Adhaeribacter sp. M2.</title>
        <authorList>
            <person name="Srinivasan S."/>
        </authorList>
    </citation>
    <scope>NUCLEOTIDE SEQUENCE [LARGE SCALE GENOMIC DNA]</scope>
    <source>
        <strain evidence="3 4">M2</strain>
    </source>
</reference>
<dbReference type="Gene3D" id="2.130.10.10">
    <property type="entry name" value="YVTN repeat-like/Quinoprotein amine dehydrogenase"/>
    <property type="match status" value="1"/>
</dbReference>
<keyword evidence="1" id="KW-0732">Signal</keyword>
<dbReference type="SUPFAM" id="SSF50998">
    <property type="entry name" value="Quinoprotein alcohol dehydrogenase-like"/>
    <property type="match status" value="1"/>
</dbReference>
<gene>
    <name evidence="3" type="ORF">F0P94_11305</name>
</gene>